<organism evidence="1 2">
    <name type="scientific">Roridomyces roridus</name>
    <dbReference type="NCBI Taxonomy" id="1738132"/>
    <lineage>
        <taxon>Eukaryota</taxon>
        <taxon>Fungi</taxon>
        <taxon>Dikarya</taxon>
        <taxon>Basidiomycota</taxon>
        <taxon>Agaricomycotina</taxon>
        <taxon>Agaricomycetes</taxon>
        <taxon>Agaricomycetidae</taxon>
        <taxon>Agaricales</taxon>
        <taxon>Marasmiineae</taxon>
        <taxon>Mycenaceae</taxon>
        <taxon>Roridomyces</taxon>
    </lineage>
</organism>
<keyword evidence="2" id="KW-1185">Reference proteome</keyword>
<accession>A0AAD7BBH0</accession>
<name>A0AAD7BBH0_9AGAR</name>
<dbReference type="AlphaFoldDB" id="A0AAD7BBH0"/>
<gene>
    <name evidence="1" type="ORF">FB45DRAFT_1035199</name>
</gene>
<protein>
    <submittedName>
        <fullName evidence="1">Uncharacterized protein</fullName>
    </submittedName>
</protein>
<comment type="caution">
    <text evidence="1">The sequence shown here is derived from an EMBL/GenBank/DDBJ whole genome shotgun (WGS) entry which is preliminary data.</text>
</comment>
<dbReference type="EMBL" id="JARKIF010000023">
    <property type="protein sequence ID" value="KAJ7616036.1"/>
    <property type="molecule type" value="Genomic_DNA"/>
</dbReference>
<evidence type="ECO:0000313" key="1">
    <source>
        <dbReference type="EMBL" id="KAJ7616036.1"/>
    </source>
</evidence>
<dbReference type="Proteomes" id="UP001221142">
    <property type="component" value="Unassembled WGS sequence"/>
</dbReference>
<sequence length="84" mass="9605">MPSLPTPFTTQNFTGRFKLNLARSTRVDELLASQGIQDADEREAIKHGELAFNHYKDDDGKEHIWIEQNIQGQIPPAHEHALRI</sequence>
<proteinExistence type="predicted"/>
<evidence type="ECO:0000313" key="2">
    <source>
        <dbReference type="Proteomes" id="UP001221142"/>
    </source>
</evidence>
<reference evidence="1" key="1">
    <citation type="submission" date="2023-03" db="EMBL/GenBank/DDBJ databases">
        <title>Massive genome expansion in bonnet fungi (Mycena s.s.) driven by repeated elements and novel gene families across ecological guilds.</title>
        <authorList>
            <consortium name="Lawrence Berkeley National Laboratory"/>
            <person name="Harder C.B."/>
            <person name="Miyauchi S."/>
            <person name="Viragh M."/>
            <person name="Kuo A."/>
            <person name="Thoen E."/>
            <person name="Andreopoulos B."/>
            <person name="Lu D."/>
            <person name="Skrede I."/>
            <person name="Drula E."/>
            <person name="Henrissat B."/>
            <person name="Morin E."/>
            <person name="Kohler A."/>
            <person name="Barry K."/>
            <person name="LaButti K."/>
            <person name="Morin E."/>
            <person name="Salamov A."/>
            <person name="Lipzen A."/>
            <person name="Mereny Z."/>
            <person name="Hegedus B."/>
            <person name="Baldrian P."/>
            <person name="Stursova M."/>
            <person name="Weitz H."/>
            <person name="Taylor A."/>
            <person name="Grigoriev I.V."/>
            <person name="Nagy L.G."/>
            <person name="Martin F."/>
            <person name="Kauserud H."/>
        </authorList>
    </citation>
    <scope>NUCLEOTIDE SEQUENCE</scope>
    <source>
        <strain evidence="1">9284</strain>
    </source>
</reference>